<dbReference type="GO" id="GO:0005576">
    <property type="term" value="C:extracellular region"/>
    <property type="evidence" value="ECO:0007669"/>
    <property type="project" value="TreeGrafter"/>
</dbReference>
<keyword evidence="3" id="KW-0732">Signal</keyword>
<accession>A0AAW9Q2T6</accession>
<name>A0AAW9Q2T6_9CYAN</name>
<dbReference type="GO" id="GO:0006865">
    <property type="term" value="P:amino acid transport"/>
    <property type="evidence" value="ECO:0007669"/>
    <property type="project" value="TreeGrafter"/>
</dbReference>
<comment type="similarity">
    <text evidence="1 4">Belongs to the bacterial solute-binding protein 3 family.</text>
</comment>
<evidence type="ECO:0000256" key="1">
    <source>
        <dbReference type="ARBA" id="ARBA00010333"/>
    </source>
</evidence>
<dbReference type="InterPro" id="IPR051455">
    <property type="entry name" value="Bact_solute-bind_prot3"/>
</dbReference>
<dbReference type="Gene3D" id="3.40.190.10">
    <property type="entry name" value="Periplasmic binding protein-like II"/>
    <property type="match status" value="2"/>
</dbReference>
<dbReference type="PANTHER" id="PTHR30085:SF6">
    <property type="entry name" value="ABC TRANSPORTER GLUTAMINE-BINDING PROTEIN GLNH"/>
    <property type="match status" value="1"/>
</dbReference>
<dbReference type="Proteomes" id="UP001333818">
    <property type="component" value="Unassembled WGS sequence"/>
</dbReference>
<dbReference type="EMBL" id="JAZBJZ010000034">
    <property type="protein sequence ID" value="MEE3717148.1"/>
    <property type="molecule type" value="Genomic_DNA"/>
</dbReference>
<sequence length="262" mass="29520">MKNRSRLITLFVSLPLLLGGIPTIFLPEAIASDWATVQTRGRLLVGVKDYAPPLSFRDASGQWKGFEIDIAKELAKELLGSEQSVEFVPLTNRDRLPALWNDRVDLAIAQISVTHNRTRLVDFTLPYYTDGTALVVARGIRKQDFSQTKGIAVIKNSATIAVLQYHFPNISLIGVNSYQEGLAALKEGKVQAFAGDSSALVQWLKENPDYESIDRFLSHHSLAIALPKGLQYIELRERVLKTMERWRKNGWLRDRATYWGLP</sequence>
<proteinExistence type="inferred from homology"/>
<evidence type="ECO:0000256" key="4">
    <source>
        <dbReference type="RuleBase" id="RU003744"/>
    </source>
</evidence>
<dbReference type="RefSeq" id="WP_330483576.1">
    <property type="nucleotide sequence ID" value="NZ_JAZBJZ010000034.1"/>
</dbReference>
<comment type="caution">
    <text evidence="7">The sequence shown here is derived from an EMBL/GenBank/DDBJ whole genome shotgun (WGS) entry which is preliminary data.</text>
</comment>
<feature type="domain" description="Solute-binding protein family 3/N-terminal" evidence="5">
    <location>
        <begin position="42"/>
        <end position="255"/>
    </location>
</feature>
<keyword evidence="8" id="KW-1185">Reference proteome</keyword>
<dbReference type="SMART" id="SM00062">
    <property type="entry name" value="PBPb"/>
    <property type="match status" value="1"/>
</dbReference>
<protein>
    <submittedName>
        <fullName evidence="7">Transporter substrate-binding domain-containing protein</fullName>
    </submittedName>
</protein>
<dbReference type="SMART" id="SM00079">
    <property type="entry name" value="PBPe"/>
    <property type="match status" value="1"/>
</dbReference>
<dbReference type="Pfam" id="PF00497">
    <property type="entry name" value="SBP_bac_3"/>
    <property type="match status" value="1"/>
</dbReference>
<gene>
    <name evidence="7" type="ORF">V2H45_10360</name>
</gene>
<dbReference type="GO" id="GO:0030288">
    <property type="term" value="C:outer membrane-bounded periplasmic space"/>
    <property type="evidence" value="ECO:0007669"/>
    <property type="project" value="TreeGrafter"/>
</dbReference>
<dbReference type="GO" id="GO:0015276">
    <property type="term" value="F:ligand-gated monoatomic ion channel activity"/>
    <property type="evidence" value="ECO:0007669"/>
    <property type="project" value="InterPro"/>
</dbReference>
<dbReference type="SUPFAM" id="SSF53850">
    <property type="entry name" value="Periplasmic binding protein-like II"/>
    <property type="match status" value="1"/>
</dbReference>
<evidence type="ECO:0000259" key="5">
    <source>
        <dbReference type="SMART" id="SM00062"/>
    </source>
</evidence>
<dbReference type="PROSITE" id="PS01039">
    <property type="entry name" value="SBP_BACTERIAL_3"/>
    <property type="match status" value="1"/>
</dbReference>
<dbReference type="InterPro" id="IPR018313">
    <property type="entry name" value="SBP_3_CS"/>
</dbReference>
<feature type="domain" description="Ionotropic glutamate receptor C-terminal" evidence="6">
    <location>
        <begin position="42"/>
        <end position="254"/>
    </location>
</feature>
<dbReference type="PANTHER" id="PTHR30085">
    <property type="entry name" value="AMINO ACID ABC TRANSPORTER PERMEASE"/>
    <property type="match status" value="1"/>
</dbReference>
<dbReference type="InterPro" id="IPR001320">
    <property type="entry name" value="Iontro_rcpt_C"/>
</dbReference>
<organism evidence="7 8">
    <name type="scientific">Tumidithrix elongata BACA0141</name>
    <dbReference type="NCBI Taxonomy" id="2716417"/>
    <lineage>
        <taxon>Bacteria</taxon>
        <taxon>Bacillati</taxon>
        <taxon>Cyanobacteriota</taxon>
        <taxon>Cyanophyceae</taxon>
        <taxon>Pseudanabaenales</taxon>
        <taxon>Pseudanabaenaceae</taxon>
        <taxon>Tumidithrix</taxon>
        <taxon>Tumidithrix elongata</taxon>
    </lineage>
</organism>
<keyword evidence="2" id="KW-0813">Transport</keyword>
<evidence type="ECO:0000256" key="3">
    <source>
        <dbReference type="ARBA" id="ARBA00022729"/>
    </source>
</evidence>
<evidence type="ECO:0000313" key="8">
    <source>
        <dbReference type="Proteomes" id="UP001333818"/>
    </source>
</evidence>
<dbReference type="GO" id="GO:0016020">
    <property type="term" value="C:membrane"/>
    <property type="evidence" value="ECO:0007669"/>
    <property type="project" value="InterPro"/>
</dbReference>
<evidence type="ECO:0000256" key="2">
    <source>
        <dbReference type="ARBA" id="ARBA00022448"/>
    </source>
</evidence>
<evidence type="ECO:0000313" key="7">
    <source>
        <dbReference type="EMBL" id="MEE3717148.1"/>
    </source>
</evidence>
<evidence type="ECO:0000259" key="6">
    <source>
        <dbReference type="SMART" id="SM00079"/>
    </source>
</evidence>
<reference evidence="7" key="1">
    <citation type="submission" date="2024-01" db="EMBL/GenBank/DDBJ databases">
        <title>Bank of Algae and Cyanobacteria of the Azores (BACA) strain genomes.</title>
        <authorList>
            <person name="Luz R."/>
            <person name="Cordeiro R."/>
            <person name="Fonseca A."/>
            <person name="Goncalves V."/>
        </authorList>
    </citation>
    <scope>NUCLEOTIDE SEQUENCE</scope>
    <source>
        <strain evidence="7">BACA0141</strain>
    </source>
</reference>
<dbReference type="AlphaFoldDB" id="A0AAW9Q2T6"/>
<dbReference type="InterPro" id="IPR001638">
    <property type="entry name" value="Solute-binding_3/MltF_N"/>
</dbReference>